<protein>
    <submittedName>
        <fullName evidence="2">Sulfurtransferase</fullName>
    </submittedName>
</protein>
<dbReference type="Gene3D" id="3.40.250.10">
    <property type="entry name" value="Rhodanese-like domain"/>
    <property type="match status" value="1"/>
</dbReference>
<dbReference type="KEGG" id="nik:F5I99_15840"/>
<keyword evidence="3" id="KW-1185">Reference proteome</keyword>
<evidence type="ECO:0000313" key="2">
    <source>
        <dbReference type="EMBL" id="QEW08647.1"/>
    </source>
</evidence>
<sequence length="160" mass="17952">MGLTPEETYALKQEQGDQMLFIDVRDPVEVMFIGSTDVVDANIPFMQVDRYDWDEENNRFRMSVNPNFAAEVEALLEARGLDKTAQVITMCRSGSERGEPSARYLQEQGFSNAGFVINGFQGGSAKEGPQSGMRVVNGWQNSGLPWGSRMNAEKIYRSQR</sequence>
<dbReference type="AlphaFoldDB" id="A0A5J6LJ67"/>
<dbReference type="SUPFAM" id="SSF52821">
    <property type="entry name" value="Rhodanese/Cell cycle control phosphatase"/>
    <property type="match status" value="1"/>
</dbReference>
<dbReference type="Pfam" id="PF00581">
    <property type="entry name" value="Rhodanese"/>
    <property type="match status" value="1"/>
</dbReference>
<accession>A0A5J6LJ67</accession>
<gene>
    <name evidence="2" type="ORF">F5I99_15840</name>
</gene>
<evidence type="ECO:0000313" key="3">
    <source>
        <dbReference type="Proteomes" id="UP000325606"/>
    </source>
</evidence>
<dbReference type="Proteomes" id="UP000325606">
    <property type="component" value="Chromosome"/>
</dbReference>
<organism evidence="2 3">
    <name type="scientific">Nitrincola iocasae</name>
    <dbReference type="NCBI Taxonomy" id="2614693"/>
    <lineage>
        <taxon>Bacteria</taxon>
        <taxon>Pseudomonadati</taxon>
        <taxon>Pseudomonadota</taxon>
        <taxon>Gammaproteobacteria</taxon>
        <taxon>Oceanospirillales</taxon>
        <taxon>Oceanospirillaceae</taxon>
        <taxon>Nitrincola</taxon>
    </lineage>
</organism>
<dbReference type="EMBL" id="CP044222">
    <property type="protein sequence ID" value="QEW08647.1"/>
    <property type="molecule type" value="Genomic_DNA"/>
</dbReference>
<name>A0A5J6LJ67_9GAMM</name>
<dbReference type="GO" id="GO:0016740">
    <property type="term" value="F:transferase activity"/>
    <property type="evidence" value="ECO:0007669"/>
    <property type="project" value="UniProtKB-KW"/>
</dbReference>
<dbReference type="InterPro" id="IPR036873">
    <property type="entry name" value="Rhodanese-like_dom_sf"/>
</dbReference>
<dbReference type="SMART" id="SM00450">
    <property type="entry name" value="RHOD"/>
    <property type="match status" value="1"/>
</dbReference>
<dbReference type="InterPro" id="IPR001763">
    <property type="entry name" value="Rhodanese-like_dom"/>
</dbReference>
<reference evidence="2 3" key="1">
    <citation type="submission" date="2019-09" db="EMBL/GenBank/DDBJ databases">
        <title>Nitrincola iocasae sp. nov., a bacterium isolated from the sediment collected at a cold seep field in South China Sea.</title>
        <authorList>
            <person name="Zhang H."/>
            <person name="Wang H."/>
            <person name="Li C."/>
        </authorList>
    </citation>
    <scope>NUCLEOTIDE SEQUENCE [LARGE SCALE GENOMIC DNA]</scope>
    <source>
        <strain evidence="2 3">KXZD1103</strain>
    </source>
</reference>
<proteinExistence type="predicted"/>
<evidence type="ECO:0000259" key="1">
    <source>
        <dbReference type="PROSITE" id="PS50206"/>
    </source>
</evidence>
<keyword evidence="2" id="KW-0808">Transferase</keyword>
<dbReference type="PROSITE" id="PS50206">
    <property type="entry name" value="RHODANESE_3"/>
    <property type="match status" value="1"/>
</dbReference>
<feature type="domain" description="Rhodanese" evidence="1">
    <location>
        <begin position="42"/>
        <end position="132"/>
    </location>
</feature>